<dbReference type="InterPro" id="IPR002110">
    <property type="entry name" value="Ankyrin_rpt"/>
</dbReference>
<dbReference type="PANTHER" id="PTHR24198:SF165">
    <property type="entry name" value="ANKYRIN REPEAT-CONTAINING PROTEIN-RELATED"/>
    <property type="match status" value="1"/>
</dbReference>
<feature type="repeat" description="ANK" evidence="3">
    <location>
        <begin position="91"/>
        <end position="125"/>
    </location>
</feature>
<dbReference type="SUPFAM" id="SSF48403">
    <property type="entry name" value="Ankyrin repeat"/>
    <property type="match status" value="1"/>
</dbReference>
<evidence type="ECO:0000256" key="3">
    <source>
        <dbReference type="PROSITE-ProRule" id="PRU00023"/>
    </source>
</evidence>
<gene>
    <name evidence="4" type="ORF">BJ508DRAFT_211399</name>
</gene>
<dbReference type="Pfam" id="PF12796">
    <property type="entry name" value="Ank_2"/>
    <property type="match status" value="1"/>
</dbReference>
<reference evidence="4 5" key="1">
    <citation type="journal article" date="2018" name="Nat. Ecol. Evol.">
        <title>Pezizomycetes genomes reveal the molecular basis of ectomycorrhizal truffle lifestyle.</title>
        <authorList>
            <person name="Murat C."/>
            <person name="Payen T."/>
            <person name="Noel B."/>
            <person name="Kuo A."/>
            <person name="Morin E."/>
            <person name="Chen J."/>
            <person name="Kohler A."/>
            <person name="Krizsan K."/>
            <person name="Balestrini R."/>
            <person name="Da Silva C."/>
            <person name="Montanini B."/>
            <person name="Hainaut M."/>
            <person name="Levati E."/>
            <person name="Barry K.W."/>
            <person name="Belfiori B."/>
            <person name="Cichocki N."/>
            <person name="Clum A."/>
            <person name="Dockter R.B."/>
            <person name="Fauchery L."/>
            <person name="Guy J."/>
            <person name="Iotti M."/>
            <person name="Le Tacon F."/>
            <person name="Lindquist E.A."/>
            <person name="Lipzen A."/>
            <person name="Malagnac F."/>
            <person name="Mello A."/>
            <person name="Molinier V."/>
            <person name="Miyauchi S."/>
            <person name="Poulain J."/>
            <person name="Riccioni C."/>
            <person name="Rubini A."/>
            <person name="Sitrit Y."/>
            <person name="Splivallo R."/>
            <person name="Traeger S."/>
            <person name="Wang M."/>
            <person name="Zifcakova L."/>
            <person name="Wipf D."/>
            <person name="Zambonelli A."/>
            <person name="Paolocci F."/>
            <person name="Nowrousian M."/>
            <person name="Ottonello S."/>
            <person name="Baldrian P."/>
            <person name="Spatafora J.W."/>
            <person name="Henrissat B."/>
            <person name="Nagy L.G."/>
            <person name="Aury J.M."/>
            <person name="Wincker P."/>
            <person name="Grigoriev I.V."/>
            <person name="Bonfante P."/>
            <person name="Martin F.M."/>
        </authorList>
    </citation>
    <scope>NUCLEOTIDE SEQUENCE [LARGE SCALE GENOMIC DNA]</scope>
    <source>
        <strain evidence="4 5">RN42</strain>
    </source>
</reference>
<dbReference type="PROSITE" id="PS50088">
    <property type="entry name" value="ANK_REPEAT"/>
    <property type="match status" value="2"/>
</dbReference>
<evidence type="ECO:0000313" key="4">
    <source>
        <dbReference type="EMBL" id="RPA79183.1"/>
    </source>
</evidence>
<dbReference type="STRING" id="1160509.A0A3N4HZ87"/>
<evidence type="ECO:0000313" key="5">
    <source>
        <dbReference type="Proteomes" id="UP000275078"/>
    </source>
</evidence>
<dbReference type="PROSITE" id="PS50297">
    <property type="entry name" value="ANK_REP_REGION"/>
    <property type="match status" value="2"/>
</dbReference>
<dbReference type="SMART" id="SM00248">
    <property type="entry name" value="ANK"/>
    <property type="match status" value="4"/>
</dbReference>
<keyword evidence="5" id="KW-1185">Reference proteome</keyword>
<protein>
    <submittedName>
        <fullName evidence="4">Ankyrin</fullName>
    </submittedName>
</protein>
<dbReference type="AlphaFoldDB" id="A0A3N4HZ87"/>
<sequence>MTLVQKLLDTGAVDVNAQDPEVSNTVLISAVRYGRVNFVKALLKAYRQKLDLNAQDVAGRTALIVAVETGDREIISILLESGSRQAISTKDELTALHIAAANADYDIVKLLLLLERGADPDLPDCNGMAPLAKAARLGHVDNVKAFLSNEHRNISPVDYQDQTPLLLAAQS</sequence>
<keyword evidence="1" id="KW-0677">Repeat</keyword>
<dbReference type="Gene3D" id="1.25.40.20">
    <property type="entry name" value="Ankyrin repeat-containing domain"/>
    <property type="match status" value="2"/>
</dbReference>
<dbReference type="PANTHER" id="PTHR24198">
    <property type="entry name" value="ANKYRIN REPEAT AND PROTEIN KINASE DOMAIN-CONTAINING PROTEIN"/>
    <property type="match status" value="1"/>
</dbReference>
<evidence type="ECO:0000256" key="2">
    <source>
        <dbReference type="ARBA" id="ARBA00023043"/>
    </source>
</evidence>
<evidence type="ECO:0000256" key="1">
    <source>
        <dbReference type="ARBA" id="ARBA00022737"/>
    </source>
</evidence>
<feature type="non-terminal residue" evidence="4">
    <location>
        <position position="171"/>
    </location>
</feature>
<organism evidence="4 5">
    <name type="scientific">Ascobolus immersus RN42</name>
    <dbReference type="NCBI Taxonomy" id="1160509"/>
    <lineage>
        <taxon>Eukaryota</taxon>
        <taxon>Fungi</taxon>
        <taxon>Dikarya</taxon>
        <taxon>Ascomycota</taxon>
        <taxon>Pezizomycotina</taxon>
        <taxon>Pezizomycetes</taxon>
        <taxon>Pezizales</taxon>
        <taxon>Ascobolaceae</taxon>
        <taxon>Ascobolus</taxon>
    </lineage>
</organism>
<dbReference type="OrthoDB" id="20872at2759"/>
<dbReference type="Proteomes" id="UP000275078">
    <property type="component" value="Unassembled WGS sequence"/>
</dbReference>
<proteinExistence type="predicted"/>
<dbReference type="EMBL" id="ML119702">
    <property type="protein sequence ID" value="RPA79183.1"/>
    <property type="molecule type" value="Genomic_DNA"/>
</dbReference>
<keyword evidence="2 3" id="KW-0040">ANK repeat</keyword>
<accession>A0A3N4HZ87</accession>
<name>A0A3N4HZ87_ASCIM</name>
<feature type="repeat" description="ANK" evidence="3">
    <location>
        <begin position="58"/>
        <end position="90"/>
    </location>
</feature>
<dbReference type="InterPro" id="IPR036770">
    <property type="entry name" value="Ankyrin_rpt-contain_sf"/>
</dbReference>